<reference evidence="1 2" key="1">
    <citation type="submission" date="2018-01" db="EMBL/GenBank/DDBJ databases">
        <title>Whole genome sequencing of Histamine producing bacteria.</title>
        <authorList>
            <person name="Butler K."/>
        </authorList>
    </citation>
    <scope>NUCLEOTIDE SEQUENCE [LARGE SCALE GENOMIC DNA]</scope>
    <source>
        <strain evidence="1 2">JCM 12947</strain>
    </source>
</reference>
<accession>A0A2T3J664</accession>
<gene>
    <name evidence="1" type="ORF">C9J12_28610</name>
</gene>
<comment type="caution">
    <text evidence="1">The sequence shown here is derived from an EMBL/GenBank/DDBJ whole genome shotgun (WGS) entry which is preliminary data.</text>
</comment>
<dbReference type="AlphaFoldDB" id="A0A2T3J664"/>
<sequence>MDEINGIYAGKEFPSKNVILTAITELEEFRDGVFKDKVNQMWKLLCDFTHGGGVQGAWHIGRHEIGSYFEKCQIETLYGLTCNISYLNSIAMAKVCNSEAIATKLTDSYKRIHK</sequence>
<protein>
    <submittedName>
        <fullName evidence="1">Uncharacterized protein</fullName>
    </submittedName>
</protein>
<dbReference type="Proteomes" id="UP000240987">
    <property type="component" value="Unassembled WGS sequence"/>
</dbReference>
<organism evidence="1 2">
    <name type="scientific">Photobacterium frigidiphilum</name>
    <dbReference type="NCBI Taxonomy" id="264736"/>
    <lineage>
        <taxon>Bacteria</taxon>
        <taxon>Pseudomonadati</taxon>
        <taxon>Pseudomonadota</taxon>
        <taxon>Gammaproteobacteria</taxon>
        <taxon>Vibrionales</taxon>
        <taxon>Vibrionaceae</taxon>
        <taxon>Photobacterium</taxon>
    </lineage>
</organism>
<proteinExistence type="predicted"/>
<evidence type="ECO:0000313" key="2">
    <source>
        <dbReference type="Proteomes" id="UP000240987"/>
    </source>
</evidence>
<keyword evidence="2" id="KW-1185">Reference proteome</keyword>
<name>A0A2T3J664_9GAMM</name>
<dbReference type="EMBL" id="PYMJ01000062">
    <property type="protein sequence ID" value="PSU42861.1"/>
    <property type="molecule type" value="Genomic_DNA"/>
</dbReference>
<evidence type="ECO:0000313" key="1">
    <source>
        <dbReference type="EMBL" id="PSU42861.1"/>
    </source>
</evidence>